<dbReference type="AlphaFoldDB" id="C0GG21"/>
<feature type="transmembrane region" description="Helical" evidence="2">
    <location>
        <begin position="7"/>
        <end position="28"/>
    </location>
</feature>
<evidence type="ECO:0000256" key="2">
    <source>
        <dbReference type="SAM" id="Phobius"/>
    </source>
</evidence>
<feature type="repeat" description="TPR" evidence="1">
    <location>
        <begin position="127"/>
        <end position="160"/>
    </location>
</feature>
<name>C0GG21_DETAL</name>
<dbReference type="RefSeq" id="WP_008516163.1">
    <property type="nucleotide sequence ID" value="NZ_ACJM01000006.1"/>
</dbReference>
<dbReference type="PANTHER" id="PTHR12558">
    <property type="entry name" value="CELL DIVISION CYCLE 16,23,27"/>
    <property type="match status" value="1"/>
</dbReference>
<dbReference type="EMBL" id="ACJM01000006">
    <property type="protein sequence ID" value="EEG77710.1"/>
    <property type="molecule type" value="Genomic_DNA"/>
</dbReference>
<dbReference type="PANTHER" id="PTHR12558:SF13">
    <property type="entry name" value="CELL DIVISION CYCLE PROTEIN 27 HOMOLOG"/>
    <property type="match status" value="1"/>
</dbReference>
<dbReference type="STRING" id="555088.DealDRAFT_1430"/>
<dbReference type="Proteomes" id="UP000006443">
    <property type="component" value="Unassembled WGS sequence"/>
</dbReference>
<reference evidence="3 4" key="1">
    <citation type="submission" date="2009-02" db="EMBL/GenBank/DDBJ databases">
        <title>Sequencing of the draft genome and assembly of Dethiobacter alkaliphilus AHT 1.</title>
        <authorList>
            <consortium name="US DOE Joint Genome Institute (JGI-PGF)"/>
            <person name="Lucas S."/>
            <person name="Copeland A."/>
            <person name="Lapidus A."/>
            <person name="Glavina del Rio T."/>
            <person name="Dalin E."/>
            <person name="Tice H."/>
            <person name="Bruce D."/>
            <person name="Goodwin L."/>
            <person name="Pitluck S."/>
            <person name="Larimer F."/>
            <person name="Land M.L."/>
            <person name="Hauser L."/>
            <person name="Muyzer G."/>
        </authorList>
    </citation>
    <scope>NUCLEOTIDE SEQUENCE [LARGE SCALE GENOMIC DNA]</scope>
    <source>
        <strain evidence="3 4">AHT 1</strain>
    </source>
</reference>
<accession>C0GG21</accession>
<keyword evidence="4" id="KW-1185">Reference proteome</keyword>
<dbReference type="OrthoDB" id="305319at2"/>
<evidence type="ECO:0000256" key="1">
    <source>
        <dbReference type="PROSITE-ProRule" id="PRU00339"/>
    </source>
</evidence>
<evidence type="ECO:0000313" key="3">
    <source>
        <dbReference type="EMBL" id="EEG77710.1"/>
    </source>
</evidence>
<sequence>MSEKGSATTYLVAVLVILLGAAYVAVYFHDDLFAVERMERSDYEFELARQTVEANPYNWDAKIVLGKAYYYRKEYALAAELFKDALQMDEENSEATYYLGLSKMGLEEYEEAEKYLRQAVSLARYPDQLYYALGDVAMAKNDYESAIDYYLMARERMPNTSDVLISLAGAYEAEGMLDEAIELLEDAGRFSPELVDQLNREIRRVEQKR</sequence>
<dbReference type="InterPro" id="IPR019734">
    <property type="entry name" value="TPR_rpt"/>
</dbReference>
<dbReference type="InterPro" id="IPR011990">
    <property type="entry name" value="TPR-like_helical_dom_sf"/>
</dbReference>
<protein>
    <submittedName>
        <fullName evidence="3">Tetratricopeptide TPR_2 repeat protein</fullName>
    </submittedName>
</protein>
<dbReference type="PROSITE" id="PS50005">
    <property type="entry name" value="TPR"/>
    <property type="match status" value="4"/>
</dbReference>
<dbReference type="Pfam" id="PF13176">
    <property type="entry name" value="TPR_7"/>
    <property type="match status" value="1"/>
</dbReference>
<comment type="caution">
    <text evidence="3">The sequence shown here is derived from an EMBL/GenBank/DDBJ whole genome shotgun (WGS) entry which is preliminary data.</text>
</comment>
<gene>
    <name evidence="3" type="ORF">DealDRAFT_1430</name>
</gene>
<keyword evidence="1" id="KW-0802">TPR repeat</keyword>
<dbReference type="SMART" id="SM00028">
    <property type="entry name" value="TPR"/>
    <property type="match status" value="4"/>
</dbReference>
<dbReference type="SUPFAM" id="SSF48452">
    <property type="entry name" value="TPR-like"/>
    <property type="match status" value="1"/>
</dbReference>
<feature type="repeat" description="TPR" evidence="1">
    <location>
        <begin position="161"/>
        <end position="194"/>
    </location>
</feature>
<feature type="repeat" description="TPR" evidence="1">
    <location>
        <begin position="93"/>
        <end position="126"/>
    </location>
</feature>
<organism evidence="3 4">
    <name type="scientific">Dethiobacter alkaliphilus AHT 1</name>
    <dbReference type="NCBI Taxonomy" id="555088"/>
    <lineage>
        <taxon>Bacteria</taxon>
        <taxon>Bacillati</taxon>
        <taxon>Bacillota</taxon>
        <taxon>Dethiobacteria</taxon>
        <taxon>Dethiobacterales</taxon>
        <taxon>Dethiobacteraceae</taxon>
        <taxon>Dethiobacter</taxon>
    </lineage>
</organism>
<proteinExistence type="predicted"/>
<evidence type="ECO:0000313" key="4">
    <source>
        <dbReference type="Proteomes" id="UP000006443"/>
    </source>
</evidence>
<feature type="repeat" description="TPR" evidence="1">
    <location>
        <begin position="59"/>
        <end position="92"/>
    </location>
</feature>
<keyword evidence="2" id="KW-0812">Transmembrane</keyword>
<keyword evidence="2" id="KW-1133">Transmembrane helix</keyword>
<dbReference type="Gene3D" id="1.25.40.10">
    <property type="entry name" value="Tetratricopeptide repeat domain"/>
    <property type="match status" value="2"/>
</dbReference>
<dbReference type="Pfam" id="PF13432">
    <property type="entry name" value="TPR_16"/>
    <property type="match status" value="2"/>
</dbReference>
<keyword evidence="2" id="KW-0472">Membrane</keyword>